<feature type="region of interest" description="Disordered" evidence="1">
    <location>
        <begin position="171"/>
        <end position="190"/>
    </location>
</feature>
<sequence>MKRTMIALGCCLLMASPVLAQSVGEKTGVNSVLGVAPTTADFIKQAAISDMFEIQSSKLAEQKGDAATKTFAKQMVADHTKTSTELKSLISSGKVKAEVPTQLDDAHRSKLDKLTNASGADFSETYVEQQVSAHKDAVSLFDRYSRGGENAELKNWAGQTLPALKHHLEMAQNLDKQRSNTTSQSNKSSK</sequence>
<evidence type="ECO:0000259" key="3">
    <source>
        <dbReference type="Pfam" id="PF13628"/>
    </source>
</evidence>
<comment type="caution">
    <text evidence="4">The sequence shown here is derived from an EMBL/GenBank/DDBJ whole genome shotgun (WGS) entry which is preliminary data.</text>
</comment>
<dbReference type="Pfam" id="PF13628">
    <property type="entry name" value="DUF4142"/>
    <property type="match status" value="1"/>
</dbReference>
<dbReference type="Gene3D" id="1.20.1260.10">
    <property type="match status" value="1"/>
</dbReference>
<reference evidence="4 5" key="1">
    <citation type="submission" date="2018-09" db="EMBL/GenBank/DDBJ databases">
        <title>Draft genome sequence of Rhodopseudomonas palustris 2.1.18.</title>
        <authorList>
            <person name="Robertson S.L."/>
            <person name="Meyer T.E."/>
            <person name="Kyndt J.A."/>
        </authorList>
    </citation>
    <scope>NUCLEOTIDE SEQUENCE [LARGE SCALE GENOMIC DNA]</scope>
    <source>
        <strain evidence="4 5">2.1.18</strain>
    </source>
</reference>
<dbReference type="PANTHER" id="PTHR38593:SF1">
    <property type="entry name" value="BLR2558 PROTEIN"/>
    <property type="match status" value="1"/>
</dbReference>
<gene>
    <name evidence="4" type="ORF">D4Q52_19405</name>
</gene>
<evidence type="ECO:0000256" key="2">
    <source>
        <dbReference type="SAM" id="SignalP"/>
    </source>
</evidence>
<feature type="signal peptide" evidence="2">
    <location>
        <begin position="1"/>
        <end position="20"/>
    </location>
</feature>
<name>A0A418V1Q7_RHOPL</name>
<feature type="compositionally biased region" description="Low complexity" evidence="1">
    <location>
        <begin position="179"/>
        <end position="190"/>
    </location>
</feature>
<dbReference type="InterPro" id="IPR012347">
    <property type="entry name" value="Ferritin-like"/>
</dbReference>
<accession>A0A418V1Q7</accession>
<evidence type="ECO:0000313" key="5">
    <source>
        <dbReference type="Proteomes" id="UP000285523"/>
    </source>
</evidence>
<proteinExistence type="predicted"/>
<dbReference type="AlphaFoldDB" id="A0A418V1Q7"/>
<feature type="chain" id="PRO_5019142146" evidence="2">
    <location>
        <begin position="21"/>
        <end position="190"/>
    </location>
</feature>
<feature type="domain" description="DUF4142" evidence="3">
    <location>
        <begin position="38"/>
        <end position="174"/>
    </location>
</feature>
<dbReference type="EMBL" id="QYYD01000021">
    <property type="protein sequence ID" value="RJF69810.1"/>
    <property type="molecule type" value="Genomic_DNA"/>
</dbReference>
<keyword evidence="2" id="KW-0732">Signal</keyword>
<evidence type="ECO:0000313" key="4">
    <source>
        <dbReference type="EMBL" id="RJF69810.1"/>
    </source>
</evidence>
<protein>
    <submittedName>
        <fullName evidence="4">DUF4142 domain-containing protein</fullName>
    </submittedName>
</protein>
<dbReference type="InterPro" id="IPR025419">
    <property type="entry name" value="DUF4142"/>
</dbReference>
<dbReference type="Proteomes" id="UP000285523">
    <property type="component" value="Unassembled WGS sequence"/>
</dbReference>
<evidence type="ECO:0000256" key="1">
    <source>
        <dbReference type="SAM" id="MobiDB-lite"/>
    </source>
</evidence>
<dbReference type="OrthoDB" id="9101320at2"/>
<dbReference type="PANTHER" id="PTHR38593">
    <property type="entry name" value="BLR2558 PROTEIN"/>
    <property type="match status" value="1"/>
</dbReference>
<dbReference type="RefSeq" id="WP_119858218.1">
    <property type="nucleotide sequence ID" value="NZ_QYYD01000021.1"/>
</dbReference>
<organism evidence="4 5">
    <name type="scientific">Rhodopseudomonas palustris</name>
    <dbReference type="NCBI Taxonomy" id="1076"/>
    <lineage>
        <taxon>Bacteria</taxon>
        <taxon>Pseudomonadati</taxon>
        <taxon>Pseudomonadota</taxon>
        <taxon>Alphaproteobacteria</taxon>
        <taxon>Hyphomicrobiales</taxon>
        <taxon>Nitrobacteraceae</taxon>
        <taxon>Rhodopseudomonas</taxon>
    </lineage>
</organism>